<accession>A0A066XEM3</accession>
<evidence type="ECO:0000256" key="1">
    <source>
        <dbReference type="ARBA" id="ARBA00022603"/>
    </source>
</evidence>
<proteinExistence type="predicted"/>
<evidence type="ECO:0000313" key="4">
    <source>
        <dbReference type="Proteomes" id="UP000027238"/>
    </source>
</evidence>
<dbReference type="PANTHER" id="PTHR43619">
    <property type="entry name" value="S-ADENOSYL-L-METHIONINE-DEPENDENT METHYLTRANSFERASE YKTD-RELATED"/>
    <property type="match status" value="1"/>
</dbReference>
<dbReference type="PIRSF" id="PIRSF028177">
    <property type="entry name" value="Polyketide_synth_Omtfrase_TcmP"/>
    <property type="match status" value="1"/>
</dbReference>
<sequence>MAPPDKTTPNLTGVPETMLGTVLSKAADALSPSPILGDTWAAEILKKVDYDFSRLGVSGWIQAWAVLRSRDFDRWTSEFLDLHAHSPNGVTVVHLACGFDTRALRLRRYFDRMPLRWIDVDLPDVVQLRRKLVPEPLADIKATAAKASTYELRASSATERGWYKDIPADRPTVVVIEGLSMYLAEEEMRDLVRGLVEHFGQGQHGNLIFDATNSFVMAAQRWLNPVAKSGSRLNWWLDKPLSIESWAEGLTLREELLLSSRPLIKELSWKIQLHYAIAASLPWVCQFHRMMRFSF</sequence>
<dbReference type="GO" id="GO:0032259">
    <property type="term" value="P:methylation"/>
    <property type="evidence" value="ECO:0007669"/>
    <property type="project" value="UniProtKB-KW"/>
</dbReference>
<dbReference type="STRING" id="1173701.A0A066XEM3"/>
<dbReference type="Proteomes" id="UP000027238">
    <property type="component" value="Unassembled WGS sequence"/>
</dbReference>
<keyword evidence="4" id="KW-1185">Reference proteome</keyword>
<dbReference type="Pfam" id="PF04072">
    <property type="entry name" value="LCM"/>
    <property type="match status" value="1"/>
</dbReference>
<dbReference type="InterPro" id="IPR007213">
    <property type="entry name" value="Ppm1/Ppm2/Tcmp"/>
</dbReference>
<dbReference type="InterPro" id="IPR016874">
    <property type="entry name" value="TcmP-like"/>
</dbReference>
<keyword evidence="2 3" id="KW-0808">Transferase</keyword>
<gene>
    <name evidence="3" type="ORF">CSUB01_10834</name>
</gene>
<protein>
    <submittedName>
        <fullName evidence="3">Putative O-methyltransferase</fullName>
    </submittedName>
</protein>
<dbReference type="OMA" id="AYMLDRW"/>
<dbReference type="InterPro" id="IPR029063">
    <property type="entry name" value="SAM-dependent_MTases_sf"/>
</dbReference>
<dbReference type="AlphaFoldDB" id="A0A066XEM3"/>
<organism evidence="3 4">
    <name type="scientific">Colletotrichum sublineola</name>
    <name type="common">Sorghum anthracnose fungus</name>
    <dbReference type="NCBI Taxonomy" id="1173701"/>
    <lineage>
        <taxon>Eukaryota</taxon>
        <taxon>Fungi</taxon>
        <taxon>Dikarya</taxon>
        <taxon>Ascomycota</taxon>
        <taxon>Pezizomycotina</taxon>
        <taxon>Sordariomycetes</taxon>
        <taxon>Hypocreomycetidae</taxon>
        <taxon>Glomerellales</taxon>
        <taxon>Glomerellaceae</taxon>
        <taxon>Colletotrichum</taxon>
        <taxon>Colletotrichum graminicola species complex</taxon>
    </lineage>
</organism>
<dbReference type="PANTHER" id="PTHR43619:SF2">
    <property type="entry name" value="S-ADENOSYL-L-METHIONINE-DEPENDENT METHYLTRANSFERASES SUPERFAMILY PROTEIN"/>
    <property type="match status" value="1"/>
</dbReference>
<dbReference type="GO" id="GO:0008168">
    <property type="term" value="F:methyltransferase activity"/>
    <property type="evidence" value="ECO:0007669"/>
    <property type="project" value="UniProtKB-KW"/>
</dbReference>
<name>A0A066XEM3_COLSU</name>
<reference evidence="4" key="1">
    <citation type="journal article" date="2014" name="Genome Announc.">
        <title>Draft genome sequence of Colletotrichum sublineola, a destructive pathogen of cultivated sorghum.</title>
        <authorList>
            <person name="Baroncelli R."/>
            <person name="Sanz-Martin J.M."/>
            <person name="Rech G.E."/>
            <person name="Sukno S.A."/>
            <person name="Thon M.R."/>
        </authorList>
    </citation>
    <scope>NUCLEOTIDE SEQUENCE [LARGE SCALE GENOMIC DNA]</scope>
    <source>
        <strain evidence="4">TX430BB</strain>
    </source>
</reference>
<dbReference type="SUPFAM" id="SSF53335">
    <property type="entry name" value="S-adenosyl-L-methionine-dependent methyltransferases"/>
    <property type="match status" value="1"/>
</dbReference>
<dbReference type="EMBL" id="JMSE01000788">
    <property type="protein sequence ID" value="KDN67628.1"/>
    <property type="molecule type" value="Genomic_DNA"/>
</dbReference>
<dbReference type="OrthoDB" id="203237at2759"/>
<dbReference type="Gene3D" id="3.40.50.150">
    <property type="entry name" value="Vaccinia Virus protein VP39"/>
    <property type="match status" value="1"/>
</dbReference>
<dbReference type="HOGENOM" id="CLU_069348_2_0_1"/>
<evidence type="ECO:0000313" key="3">
    <source>
        <dbReference type="EMBL" id="KDN67628.1"/>
    </source>
</evidence>
<evidence type="ECO:0000256" key="2">
    <source>
        <dbReference type="ARBA" id="ARBA00022679"/>
    </source>
</evidence>
<comment type="caution">
    <text evidence="3">The sequence shown here is derived from an EMBL/GenBank/DDBJ whole genome shotgun (WGS) entry which is preliminary data.</text>
</comment>
<dbReference type="eggNOG" id="ENOG502RXVR">
    <property type="taxonomic scope" value="Eukaryota"/>
</dbReference>
<keyword evidence="1 3" id="KW-0489">Methyltransferase</keyword>